<keyword evidence="2" id="KW-1185">Reference proteome</keyword>
<gene>
    <name evidence="1" type="ORF">MRB53_026985</name>
</gene>
<evidence type="ECO:0000313" key="1">
    <source>
        <dbReference type="EMBL" id="KAJ8633649.1"/>
    </source>
</evidence>
<accession>A0ACC2LJS3</accession>
<proteinExistence type="predicted"/>
<organism evidence="1 2">
    <name type="scientific">Persea americana</name>
    <name type="common">Avocado</name>
    <dbReference type="NCBI Taxonomy" id="3435"/>
    <lineage>
        <taxon>Eukaryota</taxon>
        <taxon>Viridiplantae</taxon>
        <taxon>Streptophyta</taxon>
        <taxon>Embryophyta</taxon>
        <taxon>Tracheophyta</taxon>
        <taxon>Spermatophyta</taxon>
        <taxon>Magnoliopsida</taxon>
        <taxon>Magnoliidae</taxon>
        <taxon>Laurales</taxon>
        <taxon>Lauraceae</taxon>
        <taxon>Persea</taxon>
    </lineage>
</organism>
<comment type="caution">
    <text evidence="1">The sequence shown here is derived from an EMBL/GenBank/DDBJ whole genome shotgun (WGS) entry which is preliminary data.</text>
</comment>
<dbReference type="Proteomes" id="UP001234297">
    <property type="component" value="Chromosome 8"/>
</dbReference>
<name>A0ACC2LJS3_PERAE</name>
<evidence type="ECO:0000313" key="2">
    <source>
        <dbReference type="Proteomes" id="UP001234297"/>
    </source>
</evidence>
<protein>
    <submittedName>
        <fullName evidence="1">Uncharacterized protein</fullName>
    </submittedName>
</protein>
<dbReference type="EMBL" id="CM056816">
    <property type="protein sequence ID" value="KAJ8633649.1"/>
    <property type="molecule type" value="Genomic_DNA"/>
</dbReference>
<sequence length="193" mass="20819">MHMHENTSLHNSQPKQAATSTGKQPVYHGIRCRSGKWVSEIREPRKSSRIWLGTFATAEMAAAAHDVAALALKGADAILNFPDSVHSNPVPASNSPSDIRAAAAAAAALRAAKSGEADEEPAIGRPENDDGERSQLPMGYFREEFLDEEELYAMPELLVSMAEGMLLSPPRLSSPESDDWPEDSDGGSLWSYG</sequence>
<reference evidence="1 2" key="1">
    <citation type="journal article" date="2022" name="Hortic Res">
        <title>A haplotype resolved chromosomal level avocado genome allows analysis of novel avocado genes.</title>
        <authorList>
            <person name="Nath O."/>
            <person name="Fletcher S.J."/>
            <person name="Hayward A."/>
            <person name="Shaw L.M."/>
            <person name="Masouleh A.K."/>
            <person name="Furtado A."/>
            <person name="Henry R.J."/>
            <person name="Mitter N."/>
        </authorList>
    </citation>
    <scope>NUCLEOTIDE SEQUENCE [LARGE SCALE GENOMIC DNA]</scope>
    <source>
        <strain evidence="2">cv. Hass</strain>
    </source>
</reference>